<dbReference type="GO" id="GO:0022857">
    <property type="term" value="F:transmembrane transporter activity"/>
    <property type="evidence" value="ECO:0007669"/>
    <property type="project" value="InterPro"/>
</dbReference>
<dbReference type="EMBL" id="VSSQ01000846">
    <property type="protein sequence ID" value="MPM02134.1"/>
    <property type="molecule type" value="Genomic_DNA"/>
</dbReference>
<proteinExistence type="predicted"/>
<keyword evidence="2" id="KW-0813">Transport</keyword>
<evidence type="ECO:0000256" key="5">
    <source>
        <dbReference type="ARBA" id="ARBA00022692"/>
    </source>
</evidence>
<evidence type="ECO:0000256" key="2">
    <source>
        <dbReference type="ARBA" id="ARBA00022448"/>
    </source>
</evidence>
<evidence type="ECO:0000313" key="9">
    <source>
        <dbReference type="EMBL" id="MPM02134.1"/>
    </source>
</evidence>
<feature type="transmembrane region" description="Helical" evidence="8">
    <location>
        <begin position="43"/>
        <end position="61"/>
    </location>
</feature>
<evidence type="ECO:0000256" key="4">
    <source>
        <dbReference type="ARBA" id="ARBA00022519"/>
    </source>
</evidence>
<gene>
    <name evidence="9" type="primary">rbsC_17</name>
    <name evidence="9" type="ORF">SDC9_48379</name>
</gene>
<keyword evidence="3" id="KW-1003">Cell membrane</keyword>
<dbReference type="PANTHER" id="PTHR32196">
    <property type="entry name" value="ABC TRANSPORTER PERMEASE PROTEIN YPHD-RELATED-RELATED"/>
    <property type="match status" value="1"/>
</dbReference>
<dbReference type="PANTHER" id="PTHR32196:SF21">
    <property type="entry name" value="ABC TRANSPORTER PERMEASE PROTEIN YPHD-RELATED"/>
    <property type="match status" value="1"/>
</dbReference>
<feature type="transmembrane region" description="Helical" evidence="8">
    <location>
        <begin position="81"/>
        <end position="111"/>
    </location>
</feature>
<comment type="caution">
    <text evidence="9">The sequence shown here is derived from an EMBL/GenBank/DDBJ whole genome shotgun (WGS) entry which is preliminary data.</text>
</comment>
<protein>
    <submittedName>
        <fullName evidence="9">Ribose import permease protein RbsC</fullName>
    </submittedName>
</protein>
<name>A0A644WIN6_9ZZZZ</name>
<keyword evidence="6 8" id="KW-1133">Transmembrane helix</keyword>
<evidence type="ECO:0000256" key="7">
    <source>
        <dbReference type="ARBA" id="ARBA00023136"/>
    </source>
</evidence>
<dbReference type="CDD" id="cd06579">
    <property type="entry name" value="TM_PBP1_transp_AraH_like"/>
    <property type="match status" value="1"/>
</dbReference>
<evidence type="ECO:0000256" key="6">
    <source>
        <dbReference type="ARBA" id="ARBA00022989"/>
    </source>
</evidence>
<organism evidence="9">
    <name type="scientific">bioreactor metagenome</name>
    <dbReference type="NCBI Taxonomy" id="1076179"/>
    <lineage>
        <taxon>unclassified sequences</taxon>
        <taxon>metagenomes</taxon>
        <taxon>ecological metagenomes</taxon>
    </lineage>
</organism>
<keyword evidence="5 8" id="KW-0812">Transmembrane</keyword>
<accession>A0A644WIN6</accession>
<sequence>MAAVLFVLIYYLLDHTTFGRYIYAIGGNPRAAQFAGINIKRIVVFIYSLCGACAALAGLVLTSRNTSMQPAVGVGSEMDAIAAVVLGGTSMAGGQGAIAGTIIGAFIIGIINNGLNLLGMDSYSQYICKGIVILIAVYMDDVKNKRVLSGKKL</sequence>
<dbReference type="GO" id="GO:0005886">
    <property type="term" value="C:plasma membrane"/>
    <property type="evidence" value="ECO:0007669"/>
    <property type="project" value="UniProtKB-SubCell"/>
</dbReference>
<evidence type="ECO:0000256" key="1">
    <source>
        <dbReference type="ARBA" id="ARBA00004651"/>
    </source>
</evidence>
<evidence type="ECO:0000256" key="3">
    <source>
        <dbReference type="ARBA" id="ARBA00022475"/>
    </source>
</evidence>
<dbReference type="InterPro" id="IPR001851">
    <property type="entry name" value="ABC_transp_permease"/>
</dbReference>
<keyword evidence="4" id="KW-0997">Cell inner membrane</keyword>
<dbReference type="Pfam" id="PF02653">
    <property type="entry name" value="BPD_transp_2"/>
    <property type="match status" value="1"/>
</dbReference>
<dbReference type="AlphaFoldDB" id="A0A644WIN6"/>
<evidence type="ECO:0000256" key="8">
    <source>
        <dbReference type="SAM" id="Phobius"/>
    </source>
</evidence>
<comment type="subcellular location">
    <subcellularLocation>
        <location evidence="1">Cell membrane</location>
        <topology evidence="1">Multi-pass membrane protein</topology>
    </subcellularLocation>
</comment>
<keyword evidence="7 8" id="KW-0472">Membrane</keyword>
<reference evidence="9" key="1">
    <citation type="submission" date="2019-08" db="EMBL/GenBank/DDBJ databases">
        <authorList>
            <person name="Kucharzyk K."/>
            <person name="Murdoch R.W."/>
            <person name="Higgins S."/>
            <person name="Loffler F."/>
        </authorList>
    </citation>
    <scope>NUCLEOTIDE SEQUENCE</scope>
</reference>